<feature type="chain" id="PRO_5005538378" evidence="1">
    <location>
        <begin position="19"/>
        <end position="116"/>
    </location>
</feature>
<dbReference type="OrthoDB" id="37622at2"/>
<comment type="caution">
    <text evidence="2">The sequence shown here is derived from an EMBL/GenBank/DDBJ whole genome shotgun (WGS) entry which is preliminary data.</text>
</comment>
<evidence type="ECO:0000256" key="1">
    <source>
        <dbReference type="SAM" id="SignalP"/>
    </source>
</evidence>
<protein>
    <submittedName>
        <fullName evidence="2">Uncharacterized protein</fullName>
    </submittedName>
</protein>
<dbReference type="EMBL" id="LFZX01000044">
    <property type="protein sequence ID" value="KNC67900.1"/>
    <property type="molecule type" value="Genomic_DNA"/>
</dbReference>
<dbReference type="Proteomes" id="UP000036850">
    <property type="component" value="Unassembled WGS sequence"/>
</dbReference>
<dbReference type="PATRIC" id="fig|43658.6.peg.4500"/>
<name>A0A0L0EU43_9GAMM</name>
<feature type="signal peptide" evidence="1">
    <location>
        <begin position="1"/>
        <end position="18"/>
    </location>
</feature>
<organism evidence="2 3">
    <name type="scientific">Pseudoalteromonas rubra</name>
    <dbReference type="NCBI Taxonomy" id="43658"/>
    <lineage>
        <taxon>Bacteria</taxon>
        <taxon>Pseudomonadati</taxon>
        <taxon>Pseudomonadota</taxon>
        <taxon>Gammaproteobacteria</taxon>
        <taxon>Alteromonadales</taxon>
        <taxon>Pseudoalteromonadaceae</taxon>
        <taxon>Pseudoalteromonas</taxon>
    </lineage>
</organism>
<accession>A0A0L0EU43</accession>
<evidence type="ECO:0000313" key="2">
    <source>
        <dbReference type="EMBL" id="KNC67900.1"/>
    </source>
</evidence>
<sequence length="116" mass="12357">MKYLFGAALILTSSLANAAADQWTAKVKIVELYTGYKSGHFLFKTSGAHINPANCGDTSLYSVEAVNADVKSIYSALLAAKMSNQDVKIAIAGDRCGTSSLDHVRNKPSVSRIGLF</sequence>
<reference evidence="3" key="1">
    <citation type="submission" date="2015-07" db="EMBL/GenBank/DDBJ databases">
        <title>Draft genome sequence of a Pseudoalteromonas rubra strain, OCN096, isolated from Kaneohe Bay, Oahu, Hawaii.</title>
        <authorList>
            <person name="Beurmann S."/>
            <person name="Ushijima B."/>
            <person name="Belcaid M."/>
            <person name="Callahan S.M."/>
            <person name="Aeby G.S."/>
        </authorList>
    </citation>
    <scope>NUCLEOTIDE SEQUENCE [LARGE SCALE GENOMIC DNA]</scope>
    <source>
        <strain evidence="3">OCN096</strain>
    </source>
</reference>
<dbReference type="AlphaFoldDB" id="A0A0L0EU43"/>
<keyword evidence="1" id="KW-0732">Signal</keyword>
<evidence type="ECO:0000313" key="3">
    <source>
        <dbReference type="Proteomes" id="UP000036850"/>
    </source>
</evidence>
<proteinExistence type="predicted"/>
<gene>
    <name evidence="2" type="ORF">AC626_07960</name>
</gene>